<comment type="caution">
    <text evidence="3">The sequence shown here is derived from an EMBL/GenBank/DDBJ whole genome shotgun (WGS) entry which is preliminary data.</text>
</comment>
<evidence type="ECO:0000313" key="4">
    <source>
        <dbReference type="Proteomes" id="UP000323454"/>
    </source>
</evidence>
<dbReference type="PANTHER" id="PTHR38110:SF1">
    <property type="entry name" value="THIOESTERASE DOMAIN-CONTAINING PROTEIN"/>
    <property type="match status" value="1"/>
</dbReference>
<reference evidence="3 4" key="2">
    <citation type="submission" date="2019-09" db="EMBL/GenBank/DDBJ databases">
        <authorList>
            <person name="Jin C."/>
        </authorList>
    </citation>
    <scope>NUCLEOTIDE SEQUENCE [LARGE SCALE GENOMIC DNA]</scope>
    <source>
        <strain evidence="3 4">AN110305</strain>
    </source>
</reference>
<dbReference type="InterPro" id="IPR042171">
    <property type="entry name" value="Acyl-CoA_hotdog"/>
</dbReference>
<dbReference type="PANTHER" id="PTHR38110">
    <property type="entry name" value="CHROMOSOME 23, WHOLE GENOME SHOTGUN SEQUENCE"/>
    <property type="match status" value="1"/>
</dbReference>
<dbReference type="Pfam" id="PF13622">
    <property type="entry name" value="4HBT_3"/>
    <property type="match status" value="1"/>
</dbReference>
<dbReference type="Proteomes" id="UP000323454">
    <property type="component" value="Unassembled WGS sequence"/>
</dbReference>
<dbReference type="InterPro" id="IPR052389">
    <property type="entry name" value="Sec_Metab_Biosynth-Assoc"/>
</dbReference>
<dbReference type="OrthoDB" id="3679799at2"/>
<evidence type="ECO:0000259" key="2">
    <source>
        <dbReference type="Pfam" id="PF20789"/>
    </source>
</evidence>
<dbReference type="Pfam" id="PF20789">
    <property type="entry name" value="4HBT_3C"/>
    <property type="match status" value="1"/>
</dbReference>
<dbReference type="Gene3D" id="2.40.160.210">
    <property type="entry name" value="Acyl-CoA thioesterase, double hotdog domain"/>
    <property type="match status" value="1"/>
</dbReference>
<evidence type="ECO:0000259" key="1">
    <source>
        <dbReference type="Pfam" id="PF13622"/>
    </source>
</evidence>
<sequence length="289" mass="30509">MGNLDADTSIEPVGDDRYRATLSQDWAMWGPNGGYLAAIALRAAGAATALSRPATLTCGFIGSATFDPVELQVARLRAGRRAELLRVEMFQGAKQILSASVWTVADGLPGPDRQWSDAPSAPPPLELSTMEDLVVAAGGTPLTLWRNYEVRPIGEVRIDPDRPAAEPKGQAWLRFREQATFPGDPWLDAGRCAVAADITGFPTVARGFAARELAFIAPTVDLHLTFHGATPAGEWLLVESEGLAAGGGLVGARARIWSPGVGLVASGGQQLLVTVPRSTQTVPHSSARP</sequence>
<dbReference type="RefSeq" id="WP_149850459.1">
    <property type="nucleotide sequence ID" value="NZ_VUOB01000028.1"/>
</dbReference>
<dbReference type="SUPFAM" id="SSF54637">
    <property type="entry name" value="Thioesterase/thiol ester dehydrase-isomerase"/>
    <property type="match status" value="2"/>
</dbReference>
<evidence type="ECO:0000313" key="3">
    <source>
        <dbReference type="EMBL" id="KAA2261381.1"/>
    </source>
</evidence>
<reference evidence="3 4" key="1">
    <citation type="submission" date="2019-09" db="EMBL/GenBank/DDBJ databases">
        <title>Goodfellowia gen. nov., a new genus of the Pseudonocardineae related to Actinoalloteichus, containing Goodfellowia coeruleoviolacea gen. nov., comb. nov. gen. nov., comb. nov.</title>
        <authorList>
            <person name="Labeda D."/>
        </authorList>
    </citation>
    <scope>NUCLEOTIDE SEQUENCE [LARGE SCALE GENOMIC DNA]</scope>
    <source>
        <strain evidence="3 4">AN110305</strain>
    </source>
</reference>
<gene>
    <name evidence="3" type="ORF">F0L68_16420</name>
</gene>
<dbReference type="InterPro" id="IPR049450">
    <property type="entry name" value="ACOT8-like_C"/>
</dbReference>
<accession>A0A5B2XEJ7</accession>
<feature type="domain" description="Acyl-CoA thioesterase-like C-terminal" evidence="2">
    <location>
        <begin position="154"/>
        <end position="273"/>
    </location>
</feature>
<dbReference type="AlphaFoldDB" id="A0A5B2XEJ7"/>
<feature type="domain" description="Acyl-CoA thioesterase-like N-terminal HotDog" evidence="1">
    <location>
        <begin position="23"/>
        <end position="103"/>
    </location>
</feature>
<name>A0A5B2XEJ7_9PSEU</name>
<proteinExistence type="predicted"/>
<keyword evidence="4" id="KW-1185">Reference proteome</keyword>
<dbReference type="EMBL" id="VUOB01000028">
    <property type="protein sequence ID" value="KAA2261381.1"/>
    <property type="molecule type" value="Genomic_DNA"/>
</dbReference>
<organism evidence="3 4">
    <name type="scientific">Solihabitans fulvus</name>
    <dbReference type="NCBI Taxonomy" id="1892852"/>
    <lineage>
        <taxon>Bacteria</taxon>
        <taxon>Bacillati</taxon>
        <taxon>Actinomycetota</taxon>
        <taxon>Actinomycetes</taxon>
        <taxon>Pseudonocardiales</taxon>
        <taxon>Pseudonocardiaceae</taxon>
        <taxon>Solihabitans</taxon>
    </lineage>
</organism>
<protein>
    <submittedName>
        <fullName evidence="3">Thioesterase family protein</fullName>
    </submittedName>
</protein>
<dbReference type="InterPro" id="IPR049449">
    <property type="entry name" value="TesB_ACOT8-like_N"/>
</dbReference>
<dbReference type="InterPro" id="IPR029069">
    <property type="entry name" value="HotDog_dom_sf"/>
</dbReference>